<dbReference type="Gene3D" id="2.70.70.10">
    <property type="entry name" value="Glucose Permease (Domain IIA)"/>
    <property type="match status" value="1"/>
</dbReference>
<dbReference type="PROSITE" id="PS51782">
    <property type="entry name" value="LYSM"/>
    <property type="match status" value="1"/>
</dbReference>
<keyword evidence="4" id="KW-0449">Lipoprotein</keyword>
<keyword evidence="5" id="KW-1185">Reference proteome</keyword>
<evidence type="ECO:0000313" key="5">
    <source>
        <dbReference type="Proteomes" id="UP000223759"/>
    </source>
</evidence>
<evidence type="ECO:0000256" key="1">
    <source>
        <dbReference type="ARBA" id="ARBA00038420"/>
    </source>
</evidence>
<feature type="region of interest" description="Disordered" evidence="2">
    <location>
        <begin position="78"/>
        <end position="128"/>
    </location>
</feature>
<protein>
    <submittedName>
        <fullName evidence="4">Lipoprotein NlpD</fullName>
    </submittedName>
</protein>
<feature type="compositionally biased region" description="Low complexity" evidence="2">
    <location>
        <begin position="95"/>
        <end position="112"/>
    </location>
</feature>
<dbReference type="Pfam" id="PF01476">
    <property type="entry name" value="LysM"/>
    <property type="match status" value="1"/>
</dbReference>
<dbReference type="GO" id="GO:0032153">
    <property type="term" value="C:cell division site"/>
    <property type="evidence" value="ECO:0007669"/>
    <property type="project" value="TreeGrafter"/>
</dbReference>
<dbReference type="PANTHER" id="PTHR21666">
    <property type="entry name" value="PEPTIDASE-RELATED"/>
    <property type="match status" value="1"/>
</dbReference>
<evidence type="ECO:0000313" key="4">
    <source>
        <dbReference type="EMBL" id="SIT65810.1"/>
    </source>
</evidence>
<dbReference type="InterPro" id="IPR050570">
    <property type="entry name" value="Cell_wall_metabolism_enzyme"/>
</dbReference>
<dbReference type="SMART" id="SM00257">
    <property type="entry name" value="LysM"/>
    <property type="match status" value="1"/>
</dbReference>
<dbReference type="InterPro" id="IPR011055">
    <property type="entry name" value="Dup_hybrid_motif"/>
</dbReference>
<dbReference type="InterPro" id="IPR016047">
    <property type="entry name" value="M23ase_b-sheet_dom"/>
</dbReference>
<feature type="domain" description="LysM" evidence="3">
    <location>
        <begin position="31"/>
        <end position="75"/>
    </location>
</feature>
<dbReference type="EMBL" id="FTPK01000001">
    <property type="protein sequence ID" value="SIT65810.1"/>
    <property type="molecule type" value="Genomic_DNA"/>
</dbReference>
<dbReference type="SUPFAM" id="SSF51261">
    <property type="entry name" value="Duplicated hybrid motif"/>
    <property type="match status" value="1"/>
</dbReference>
<gene>
    <name evidence="4" type="ORF">SAMN05216526_0263</name>
</gene>
<dbReference type="PROSITE" id="PS51257">
    <property type="entry name" value="PROKAR_LIPOPROTEIN"/>
    <property type="match status" value="1"/>
</dbReference>
<dbReference type="InterPro" id="IPR018392">
    <property type="entry name" value="LysM"/>
</dbReference>
<dbReference type="RefSeq" id="WP_234982760.1">
    <property type="nucleotide sequence ID" value="NZ_CP023018.1"/>
</dbReference>
<dbReference type="GO" id="GO:0009279">
    <property type="term" value="C:cell outer membrane"/>
    <property type="evidence" value="ECO:0007669"/>
    <property type="project" value="TreeGrafter"/>
</dbReference>
<proteinExistence type="inferred from homology"/>
<dbReference type="STRING" id="233100.SAMN05216526_0263"/>
<organism evidence="4 5">
    <name type="scientific">Ectothiorhodosinus mongolicus</name>
    <dbReference type="NCBI Taxonomy" id="233100"/>
    <lineage>
        <taxon>Bacteria</taxon>
        <taxon>Pseudomonadati</taxon>
        <taxon>Pseudomonadota</taxon>
        <taxon>Gammaproteobacteria</taxon>
        <taxon>Chromatiales</taxon>
        <taxon>Ectothiorhodospiraceae</taxon>
        <taxon>Ectothiorhodosinus</taxon>
    </lineage>
</organism>
<dbReference type="AlphaFoldDB" id="A0A1R3VMJ7"/>
<evidence type="ECO:0000259" key="3">
    <source>
        <dbReference type="PROSITE" id="PS51782"/>
    </source>
</evidence>
<dbReference type="Pfam" id="PF01551">
    <property type="entry name" value="Peptidase_M23"/>
    <property type="match status" value="1"/>
</dbReference>
<dbReference type="CDD" id="cd12797">
    <property type="entry name" value="M23_peptidase"/>
    <property type="match status" value="1"/>
</dbReference>
<comment type="similarity">
    <text evidence="1">Belongs to the E.coli NlpD/Haemophilus LppB family.</text>
</comment>
<accession>A0A1R3VMJ7</accession>
<dbReference type="PANTHER" id="PTHR21666:SF263">
    <property type="entry name" value="MUREIN HYDROLASE ACTIVATOR NLPD"/>
    <property type="match status" value="1"/>
</dbReference>
<name>A0A1R3VMJ7_9GAMM</name>
<reference evidence="4 5" key="1">
    <citation type="submission" date="2017-01" db="EMBL/GenBank/DDBJ databases">
        <authorList>
            <person name="Mah S.A."/>
            <person name="Swanson W.J."/>
            <person name="Moy G.W."/>
            <person name="Vacquier V.D."/>
        </authorList>
    </citation>
    <scope>NUCLEOTIDE SEQUENCE [LARGE SCALE GENOMIC DNA]</scope>
    <source>
        <strain evidence="4 5">M9</strain>
    </source>
</reference>
<dbReference type="CDD" id="cd00118">
    <property type="entry name" value="LysM"/>
    <property type="match status" value="1"/>
</dbReference>
<dbReference type="GO" id="GO:0004222">
    <property type="term" value="F:metalloendopeptidase activity"/>
    <property type="evidence" value="ECO:0007669"/>
    <property type="project" value="TreeGrafter"/>
</dbReference>
<sequence>MWMRFAIIIFLSLVIVGCALPPESVRAFRAGEHLVRQNESLYSISFRYGVQWQELAAWNGIRPPYTIYAGQRIRVTPPTGAAPVARAPSQPTPQRPQQTAQRDRQPAATPAPAARPAPAPSTPYRGNVSWQWPTQGQVIRGFPSEGSAARRGIGIAGQPGQPVRAAAEGEVVYSGSGLVGYGRLIIIKHDARYLSAYAHNEKILVNEGDRVSAGQEIALLGDTGTDRHMLHFEIREDGRPVDPLRFLPRR</sequence>
<dbReference type="InterPro" id="IPR036779">
    <property type="entry name" value="LysM_dom_sf"/>
</dbReference>
<dbReference type="Gene3D" id="3.10.350.10">
    <property type="entry name" value="LysM domain"/>
    <property type="match status" value="1"/>
</dbReference>
<dbReference type="Proteomes" id="UP000223759">
    <property type="component" value="Unassembled WGS sequence"/>
</dbReference>
<evidence type="ECO:0000256" key="2">
    <source>
        <dbReference type="SAM" id="MobiDB-lite"/>
    </source>
</evidence>